<dbReference type="GO" id="GO:0005634">
    <property type="term" value="C:nucleus"/>
    <property type="evidence" value="ECO:0007669"/>
    <property type="project" value="TreeGrafter"/>
</dbReference>
<dbReference type="EMBL" id="JADFTS010000002">
    <property type="protein sequence ID" value="KAF9620699.1"/>
    <property type="molecule type" value="Genomic_DNA"/>
</dbReference>
<evidence type="ECO:0000259" key="2">
    <source>
        <dbReference type="Pfam" id="PF14767"/>
    </source>
</evidence>
<dbReference type="AlphaFoldDB" id="A0A835INY8"/>
<dbReference type="InterPro" id="IPR028155">
    <property type="entry name" value="RPA_interact_central"/>
</dbReference>
<dbReference type="InterPro" id="IPR028158">
    <property type="entry name" value="RPA_interact_N_dom"/>
</dbReference>
<reference evidence="3 4" key="1">
    <citation type="submission" date="2020-10" db="EMBL/GenBank/DDBJ databases">
        <title>The Coptis chinensis genome and diversification of protoberbering-type alkaloids.</title>
        <authorList>
            <person name="Wang B."/>
            <person name="Shu S."/>
            <person name="Song C."/>
            <person name="Liu Y."/>
        </authorList>
    </citation>
    <scope>NUCLEOTIDE SEQUENCE [LARGE SCALE GENOMIC DNA]</scope>
    <source>
        <strain evidence="3">HL-2020</strain>
        <tissue evidence="3">Leaf</tissue>
    </source>
</reference>
<evidence type="ECO:0000313" key="3">
    <source>
        <dbReference type="EMBL" id="KAF9620699.1"/>
    </source>
</evidence>
<dbReference type="Proteomes" id="UP000631114">
    <property type="component" value="Unassembled WGS sequence"/>
</dbReference>
<dbReference type="Pfam" id="PF14767">
    <property type="entry name" value="RPA_interact_M"/>
    <property type="match status" value="1"/>
</dbReference>
<dbReference type="InterPro" id="IPR028156">
    <property type="entry name" value="RIP"/>
</dbReference>
<name>A0A835INY8_9MAGN</name>
<feature type="domain" description="RPA-interacting protein N-terminal" evidence="1">
    <location>
        <begin position="3"/>
        <end position="41"/>
    </location>
</feature>
<sequence>MEPRRVPLKAHNSNWKEKLRDNCFKRIREDRNKLLWKMRAPSQPSHKEVMELTFRDIVTDELKRIKDSSFPVFVDDDVLWEYDGLQKTEGECEEILIEMQRIFYKDLRTEETTRALAGKMEYDGTWEEDDDDYLVKAALEQLQLSNDQA</sequence>
<protein>
    <submittedName>
        <fullName evidence="3">Uncharacterized protein</fullName>
    </submittedName>
</protein>
<dbReference type="OrthoDB" id="435311at2759"/>
<dbReference type="PANTHER" id="PTHR31742:SF1">
    <property type="entry name" value="RPA-INTERACTING PROTEIN"/>
    <property type="match status" value="1"/>
</dbReference>
<accession>A0A835INY8</accession>
<feature type="domain" description="RPA-interacting protein central" evidence="2">
    <location>
        <begin position="53"/>
        <end position="136"/>
    </location>
</feature>
<evidence type="ECO:0000259" key="1">
    <source>
        <dbReference type="Pfam" id="PF14766"/>
    </source>
</evidence>
<dbReference type="GO" id="GO:0006606">
    <property type="term" value="P:protein import into nucleus"/>
    <property type="evidence" value="ECO:0007669"/>
    <property type="project" value="TreeGrafter"/>
</dbReference>
<dbReference type="Pfam" id="PF14766">
    <property type="entry name" value="RPA_interact_N"/>
    <property type="match status" value="1"/>
</dbReference>
<evidence type="ECO:0000313" key="4">
    <source>
        <dbReference type="Proteomes" id="UP000631114"/>
    </source>
</evidence>
<gene>
    <name evidence="3" type="ORF">IFM89_013999</name>
</gene>
<proteinExistence type="predicted"/>
<dbReference type="PANTHER" id="PTHR31742">
    <property type="entry name" value="RPA-INTERACTING PROTEIN RPAIN"/>
    <property type="match status" value="1"/>
</dbReference>
<organism evidence="3 4">
    <name type="scientific">Coptis chinensis</name>
    <dbReference type="NCBI Taxonomy" id="261450"/>
    <lineage>
        <taxon>Eukaryota</taxon>
        <taxon>Viridiplantae</taxon>
        <taxon>Streptophyta</taxon>
        <taxon>Embryophyta</taxon>
        <taxon>Tracheophyta</taxon>
        <taxon>Spermatophyta</taxon>
        <taxon>Magnoliopsida</taxon>
        <taxon>Ranunculales</taxon>
        <taxon>Ranunculaceae</taxon>
        <taxon>Coptidoideae</taxon>
        <taxon>Coptis</taxon>
    </lineage>
</organism>
<keyword evidence="4" id="KW-1185">Reference proteome</keyword>
<comment type="caution">
    <text evidence="3">The sequence shown here is derived from an EMBL/GenBank/DDBJ whole genome shotgun (WGS) entry which is preliminary data.</text>
</comment>